<gene>
    <name evidence="1" type="ORF">L9F63_025566</name>
</gene>
<dbReference type="EMBL" id="JASPKZ010009723">
    <property type="protein sequence ID" value="KAJ9576538.1"/>
    <property type="molecule type" value="Genomic_DNA"/>
</dbReference>
<comment type="caution">
    <text evidence="1">The sequence shown here is derived from an EMBL/GenBank/DDBJ whole genome shotgun (WGS) entry which is preliminary data.</text>
</comment>
<organism evidence="1 2">
    <name type="scientific">Diploptera punctata</name>
    <name type="common">Pacific beetle cockroach</name>
    <dbReference type="NCBI Taxonomy" id="6984"/>
    <lineage>
        <taxon>Eukaryota</taxon>
        <taxon>Metazoa</taxon>
        <taxon>Ecdysozoa</taxon>
        <taxon>Arthropoda</taxon>
        <taxon>Hexapoda</taxon>
        <taxon>Insecta</taxon>
        <taxon>Pterygota</taxon>
        <taxon>Neoptera</taxon>
        <taxon>Polyneoptera</taxon>
        <taxon>Dictyoptera</taxon>
        <taxon>Blattodea</taxon>
        <taxon>Blaberoidea</taxon>
        <taxon>Blaberidae</taxon>
        <taxon>Diplopterinae</taxon>
        <taxon>Diploptera</taxon>
    </lineage>
</organism>
<keyword evidence="2" id="KW-1185">Reference proteome</keyword>
<dbReference type="AlphaFoldDB" id="A0AAD8E442"/>
<feature type="non-terminal residue" evidence="1">
    <location>
        <position position="114"/>
    </location>
</feature>
<dbReference type="Proteomes" id="UP001233999">
    <property type="component" value="Unassembled WGS sequence"/>
</dbReference>
<protein>
    <submittedName>
        <fullName evidence="1">Uncharacterized protein</fullName>
    </submittedName>
</protein>
<evidence type="ECO:0000313" key="2">
    <source>
        <dbReference type="Proteomes" id="UP001233999"/>
    </source>
</evidence>
<proteinExistence type="predicted"/>
<name>A0AAD8E442_DIPPU</name>
<sequence length="114" mass="13665">MFMQLQQNHHEIRQNMNDPERENSSDALHVMAAINPIFGAQKSPQMRNHKNMIMNLETIDGYVPVAQKLLEIKSHRSNDNEETRKDTSLSKHYMKNLQDFQNNYFHNWKKYIFM</sequence>
<accession>A0AAD8E442</accession>
<evidence type="ECO:0000313" key="1">
    <source>
        <dbReference type="EMBL" id="KAJ9576538.1"/>
    </source>
</evidence>
<reference evidence="1" key="1">
    <citation type="journal article" date="2023" name="IScience">
        <title>Live-bearing cockroach genome reveals convergent evolutionary mechanisms linked to viviparity in insects and beyond.</title>
        <authorList>
            <person name="Fouks B."/>
            <person name="Harrison M.C."/>
            <person name="Mikhailova A.A."/>
            <person name="Marchal E."/>
            <person name="English S."/>
            <person name="Carruthers M."/>
            <person name="Jennings E.C."/>
            <person name="Chiamaka E.L."/>
            <person name="Frigard R.A."/>
            <person name="Pippel M."/>
            <person name="Attardo G.M."/>
            <person name="Benoit J.B."/>
            <person name="Bornberg-Bauer E."/>
            <person name="Tobe S.S."/>
        </authorList>
    </citation>
    <scope>NUCLEOTIDE SEQUENCE</scope>
    <source>
        <strain evidence="1">Stay&amp;Tobe</strain>
    </source>
</reference>
<reference evidence="1" key="2">
    <citation type="submission" date="2023-05" db="EMBL/GenBank/DDBJ databases">
        <authorList>
            <person name="Fouks B."/>
        </authorList>
    </citation>
    <scope>NUCLEOTIDE SEQUENCE</scope>
    <source>
        <strain evidence="1">Stay&amp;Tobe</strain>
        <tissue evidence="1">Testes</tissue>
    </source>
</reference>